<dbReference type="CDD" id="cd09885">
    <property type="entry name" value="PIN_Smg6-like"/>
    <property type="match status" value="1"/>
</dbReference>
<dbReference type="KEGG" id="dre:100334020"/>
<keyword evidence="19" id="KW-1267">Proteomics identification</keyword>
<feature type="compositionally biased region" description="Basic and acidic residues" evidence="13">
    <location>
        <begin position="356"/>
        <end position="387"/>
    </location>
</feature>
<evidence type="ECO:0000256" key="4">
    <source>
        <dbReference type="ARBA" id="ARBA00022490"/>
    </source>
</evidence>
<organism evidence="16 17">
    <name type="scientific">Danio rerio</name>
    <name type="common">Zebrafish</name>
    <name type="synonym">Brachydanio rerio</name>
    <dbReference type="NCBI Taxonomy" id="7955"/>
    <lineage>
        <taxon>Eukaryota</taxon>
        <taxon>Metazoa</taxon>
        <taxon>Chordata</taxon>
        <taxon>Craniata</taxon>
        <taxon>Vertebrata</taxon>
        <taxon>Euteleostomi</taxon>
        <taxon>Actinopterygii</taxon>
        <taxon>Neopterygii</taxon>
        <taxon>Teleostei</taxon>
        <taxon>Ostariophysi</taxon>
        <taxon>Cypriniformes</taxon>
        <taxon>Danionidae</taxon>
        <taxon>Danioninae</taxon>
        <taxon>Danio</taxon>
    </lineage>
</organism>
<comment type="function">
    <text evidence="12">Component of the telomerase ribonucleoprotein (RNP) complex that is essential for the replication of chromosome termini.</text>
</comment>
<dbReference type="RefSeq" id="NP_001410781.1">
    <property type="nucleotide sequence ID" value="NM_001423852.1"/>
</dbReference>
<dbReference type="InterPro" id="IPR011990">
    <property type="entry name" value="TPR-like_helical_dom_sf"/>
</dbReference>
<comment type="subcellular location">
    <subcellularLocation>
        <location evidence="2 12">Chromosome</location>
        <location evidence="2 12">Telomere</location>
    </subcellularLocation>
    <subcellularLocation>
        <location evidence="12">Nucleus</location>
        <location evidence="12">Nucleolus</location>
    </subcellularLocation>
    <subcellularLocation>
        <location evidence="12">Cytoplasm</location>
        <location evidence="12">Cytosol</location>
    </subcellularLocation>
</comment>
<reference evidence="17" key="2">
    <citation type="journal article" date="2011" name="Dev. Comp. Immunol.">
        <title>Processing of fish Ig heavy chain transcripts: diverse splicing patterns and unusual nonsense mediated decay.</title>
        <authorList>
            <person name="Quiniou S.M."/>
            <person name="Wilson M."/>
            <person name="Boudinot P."/>
        </authorList>
    </citation>
    <scope>NUCLEOTIDE SEQUENCE</scope>
    <source>
        <strain evidence="17">Tuebingen</strain>
    </source>
</reference>
<dbReference type="AGR" id="ZFIN:ZDB-GENE-081107-52"/>
<feature type="compositionally biased region" description="Basic and acidic residues" evidence="13">
    <location>
        <begin position="565"/>
        <end position="576"/>
    </location>
</feature>
<feature type="compositionally biased region" description="Basic and acidic residues" evidence="13">
    <location>
        <begin position="439"/>
        <end position="450"/>
    </location>
</feature>
<dbReference type="Pfam" id="PF10374">
    <property type="entry name" value="EST1"/>
    <property type="match status" value="1"/>
</dbReference>
<feature type="domain" description="PIN" evidence="15">
    <location>
        <begin position="1387"/>
        <end position="1540"/>
    </location>
</feature>
<dbReference type="Gene3D" id="3.40.50.1010">
    <property type="entry name" value="5'-nuclease"/>
    <property type="match status" value="1"/>
</dbReference>
<evidence type="ECO:0000256" key="7">
    <source>
        <dbReference type="ARBA" id="ARBA00022801"/>
    </source>
</evidence>
<evidence type="ECO:0000313" key="17">
    <source>
        <dbReference type="RefSeq" id="NP_001410781.1"/>
    </source>
</evidence>
<keyword evidence="14 17" id="KW-0732">Signal</keyword>
<evidence type="ECO:0000256" key="13">
    <source>
        <dbReference type="SAM" id="MobiDB-lite"/>
    </source>
</evidence>
<evidence type="ECO:0000313" key="18">
    <source>
        <dbReference type="ZFIN" id="ZDB-GENE-081107-52"/>
    </source>
</evidence>
<dbReference type="GO" id="GO:0000184">
    <property type="term" value="P:nuclear-transcribed mRNA catabolic process, nonsense-mediated decay"/>
    <property type="evidence" value="ECO:0000314"/>
    <property type="project" value="ZFIN"/>
</dbReference>
<feature type="compositionally biased region" description="Basic and acidic residues" evidence="13">
    <location>
        <begin position="954"/>
        <end position="965"/>
    </location>
</feature>
<dbReference type="InterPro" id="IPR045153">
    <property type="entry name" value="Est1/Ebs1-like"/>
</dbReference>
<gene>
    <name evidence="17 18" type="primary">smg6</name>
    <name evidence="17" type="synonym">si:dkey-16f21.2</name>
</gene>
<comment type="domain">
    <text evidence="12">The PINc domain confers endonuclease activity and is expected to bind the catalytic metal ion.</text>
</comment>
<dbReference type="CTD" id="23293"/>
<evidence type="ECO:0000256" key="8">
    <source>
        <dbReference type="ARBA" id="ARBA00022895"/>
    </source>
</evidence>
<feature type="compositionally biased region" description="Basic and acidic residues" evidence="13">
    <location>
        <begin position="195"/>
        <end position="227"/>
    </location>
</feature>
<reference evidence="17" key="5">
    <citation type="submission" date="2025-08" db="UniProtKB">
        <authorList>
            <consortium name="RefSeq"/>
        </authorList>
    </citation>
    <scope>IDENTIFICATION</scope>
    <source>
        <strain evidence="17">Tuebingen</strain>
    </source>
</reference>
<dbReference type="SMART" id="SM00670">
    <property type="entry name" value="PINc"/>
    <property type="match status" value="1"/>
</dbReference>
<feature type="compositionally biased region" description="Gly residues" evidence="13">
    <location>
        <begin position="554"/>
        <end position="563"/>
    </location>
</feature>
<feature type="region of interest" description="Disordered" evidence="13">
    <location>
        <begin position="554"/>
        <end position="591"/>
    </location>
</feature>
<keyword evidence="12" id="KW-0464">Manganese</keyword>
<feature type="compositionally biased region" description="Basic and acidic residues" evidence="13">
    <location>
        <begin position="476"/>
        <end position="513"/>
    </location>
</feature>
<evidence type="ECO:0000256" key="1">
    <source>
        <dbReference type="ARBA" id="ARBA00001936"/>
    </source>
</evidence>
<feature type="compositionally biased region" description="Polar residues" evidence="13">
    <location>
        <begin position="994"/>
        <end position="1004"/>
    </location>
</feature>
<feature type="chain" id="PRO_5043058522" description="Telomerase-binding protein EST1A" evidence="14 17">
    <location>
        <begin position="21"/>
        <end position="1562"/>
    </location>
</feature>
<keyword evidence="10 12" id="KW-0539">Nucleus</keyword>
<dbReference type="EC" id="3.1.-.-" evidence="12"/>
<reference evidence="17" key="1">
    <citation type="journal article" date="2009" name="Mol. Cell. Biol.">
        <title>Nonsense-mediated mRNA decay effectors are essential for zebrafish embryonic development and survival.</title>
        <authorList>
            <person name="Wittkopp N."/>
            <person name="Huntzinger E."/>
            <person name="Weiler C."/>
            <person name="Sauliere J."/>
            <person name="Schmidt S."/>
            <person name="Sonawane M."/>
            <person name="Izaurralde E."/>
        </authorList>
    </citation>
    <scope>NUCLEOTIDE SEQUENCE</scope>
    <source>
        <strain evidence="17">Tuebingen</strain>
    </source>
</reference>
<keyword evidence="12" id="KW-0479">Metal-binding</keyword>
<keyword evidence="5" id="KW-0540">Nuclease</keyword>
<keyword evidence="8 12" id="KW-0779">Telomere</keyword>
<evidence type="ECO:0007829" key="19">
    <source>
        <dbReference type="PeptideAtlas" id="A0AB13AA38"/>
    </source>
</evidence>
<dbReference type="InterPro" id="IPR018834">
    <property type="entry name" value="DNA/RNA-bd_Est1-type"/>
</dbReference>
<comment type="function">
    <text evidence="12">Plays a role in nonsense-mediated mRNA decay.</text>
</comment>
<dbReference type="GO" id="GO:0030145">
    <property type="term" value="F:manganese ion binding"/>
    <property type="evidence" value="ECO:0007669"/>
    <property type="project" value="UniProtKB-UniRule"/>
</dbReference>
<name>A0AB13AA38_DANRE</name>
<protein>
    <recommendedName>
        <fullName evidence="11 12">Telomerase-binding protein EST1A</fullName>
        <ecNumber evidence="12">3.1.-.-</ecNumber>
    </recommendedName>
</protein>
<feature type="region of interest" description="Disordered" evidence="13">
    <location>
        <begin position="994"/>
        <end position="1014"/>
    </location>
</feature>
<evidence type="ECO:0000313" key="16">
    <source>
        <dbReference type="Proteomes" id="UP000000437"/>
    </source>
</evidence>
<comment type="cofactor">
    <cofactor evidence="1 12">
        <name>Mn(2+)</name>
        <dbReference type="ChEBI" id="CHEBI:29035"/>
    </cofactor>
</comment>
<dbReference type="GeneID" id="100334020"/>
<dbReference type="GO" id="GO:0016787">
    <property type="term" value="F:hydrolase activity"/>
    <property type="evidence" value="ECO:0007669"/>
    <property type="project" value="UniProtKB-KW"/>
</dbReference>
<keyword evidence="3 12" id="KW-0158">Chromosome</keyword>
<proteinExistence type="evidence at protein level"/>
<feature type="compositionally biased region" description="Polar residues" evidence="13">
    <location>
        <begin position="241"/>
        <end position="262"/>
    </location>
</feature>
<dbReference type="PANTHER" id="PTHR15696">
    <property type="entry name" value="SMG-7 SUPPRESSOR WITH MORPHOLOGICAL EFFECT ON GENITALIA PROTEIN 7"/>
    <property type="match status" value="1"/>
</dbReference>
<feature type="compositionally biased region" description="Basic and acidic residues" evidence="13">
    <location>
        <begin position="267"/>
        <end position="291"/>
    </location>
</feature>
<dbReference type="SUPFAM" id="SSF88723">
    <property type="entry name" value="PIN domain-like"/>
    <property type="match status" value="1"/>
</dbReference>
<feature type="compositionally biased region" description="Basic and acidic residues" evidence="13">
    <location>
        <begin position="44"/>
        <end position="66"/>
    </location>
</feature>
<dbReference type="Gene3D" id="1.25.40.10">
    <property type="entry name" value="Tetratricopeptide repeat domain"/>
    <property type="match status" value="1"/>
</dbReference>
<keyword evidence="16" id="KW-1185">Reference proteome</keyword>
<keyword evidence="6 12" id="KW-0255">Endonuclease</keyword>
<dbReference type="FunFam" id="3.40.50.1010:FF:000014">
    <property type="entry name" value="telomerase-binding protein EST1A isoform X1"/>
    <property type="match status" value="1"/>
</dbReference>
<evidence type="ECO:0000256" key="11">
    <source>
        <dbReference type="ARBA" id="ARBA00069784"/>
    </source>
</evidence>
<dbReference type="InterPro" id="IPR029060">
    <property type="entry name" value="PIN-like_dom_sf"/>
</dbReference>
<dbReference type="FunFam" id="1.25.40.10:FF:000094">
    <property type="entry name" value="telomerase-binding protein EST1A isoform X1"/>
    <property type="match status" value="1"/>
</dbReference>
<reference evidence="17" key="3">
    <citation type="journal article" date="2015" name="Nat. Genet.">
        <title>Genetic association analyses highlight biological pathways underlying mitral valve prolapse.</title>
        <authorList>
            <consortium name="PROMESA investigators"/>
            <consortium name="MVP-France"/>
            <consortium name="Leducq Transatlantic MITRAL Network"/>
            <person name="Dina C."/>
            <person name="Bouatia-Naji N."/>
            <person name="Tucker N."/>
            <person name="Delling F.N."/>
            <person name="Toomer K."/>
            <person name="Durst R."/>
            <person name="Perrocheau M."/>
            <person name="Fernandez-Friera L."/>
            <person name="Solis J."/>
            <person name="Le Tourneau T."/>
            <person name="Chen M.H."/>
            <person name="Probst V."/>
            <person name="Bosse Y."/>
            <person name="Pibarot P."/>
            <person name="Zelenika D."/>
            <person name="Lathrop M."/>
            <person name="Hercberg S."/>
            <person name="Roussel R."/>
            <person name="Benjamin E.J."/>
            <person name="Bonnet F."/>
            <person name="Lo S.H."/>
            <person name="Dolmatova E."/>
            <person name="Simonet F."/>
            <person name="Lecointe S."/>
            <person name="Kyndt F."/>
            <person name="Redon R."/>
            <person name="Le Marec H."/>
            <person name="Froguel P."/>
            <person name="Ellinor P.T."/>
            <person name="Vasan R.S."/>
            <person name="Bruneval P."/>
            <person name="Markwald R.R."/>
            <person name="Norris R.A."/>
            <person name="Milan D.J."/>
            <person name="Slaugenhaupt S.A."/>
            <person name="Levine R.A."/>
            <person name="Schott J.J."/>
            <person name="Hagege A.A."/>
            <person name="Jeunemaitre X."/>
        </authorList>
    </citation>
    <scope>NUCLEOTIDE SEQUENCE</scope>
    <source>
        <strain evidence="17">Tuebingen</strain>
    </source>
</reference>
<evidence type="ECO:0000256" key="12">
    <source>
        <dbReference type="RuleBase" id="RU369098"/>
    </source>
</evidence>
<sequence precursor="true">MAFWSCQLAVCLCLVPTKMADELERVRISAAELRAQASSFNIHGDDVKDLREEGKKQRQRDSKRPDLQLYKPGVGHPNRRMDSVEGAGSDTLIQPDGFGNDPKMSDESPTSPGCSYMPGTGNEDYLNDHSKPETNHKTDGHIGGDKHKLVDENAVKIIERAGTPKSPKQSRKMRKPDRQIYQPGGRRSQGNKEVGASKELDRDRSREEEVDGKSIETPLKCEKEEKRKNRRGKNDRKKQASVETPSANKTENAVENISNKVSNLHLETVESKDRDRQDDTNQIKHSEEGRKIQTGGANRGMGEDKKKERGNGKSRPGKEKGNNQVFDKKEEGEAGGKASEAPHLEGRKQRNFGAKEASRDQNLNHEKQQGNRPKEKGKPSERTDSKRVNAASKRYSQSDIRRPRNRTYSTSSASSGTSMDGLAEAERLKAEGQQFSARTLERATGQREFVRGGQTRSRRRTARTLSSTDSLEENEVWEREGRRSRAAEEAKSSTRKEGGILRVSLDKREEQASRKSTRGRGRGILVLPAHTDLTQTPDPAPPLGGMRGGMGLGRGRGGRGGGTRRLWDPNNPDKKPALVSSQQSQHASQHQALYLQQGGCGPLHFLDTDDETVGSPPVRQGEFFQNQQAAAMAYYKFQNSDNPYCYPVSANSPNTPPRYPYPYQIPYQIPGSNGMYPASAMTSFYGPYGQGGPGYPSPTVSALTPEEAEVQTRGELGKFLRLADSQELQLSNLLSRERLSQEGLERMAQLRAELLTIYERVILTDIEFSDSQNVDQTLWKNVFYQVIERFRQLLKDQNSDTAPQIKTMLMTILEEGAVFFDSLLQKLQSVFQFKLQDYMDCMAIRARPLRKTVKYALISAQRCMICQGDIARYREQASESANYGKARSWYLKAQQIAPKNGRPYNQLALLAVYTKRKLDAVYYYMRSLAASNPILTAKESLMSLFEEAKRKADQVERRLKQDSDGSAHGPKGHTGGRRGEDAARVEIWIRPSEVSGTSRPTGSESGKDSEQDGELGALSASDLNKRFILSFLHAHGKLFTKVGMESFPAVANRVLLEFRALLQHSPSPLGSTRMLQIITINMFTIYNAQIRAKGQGETRSALEEQAISLGLAMFGLLVQRCTELLKETPTEPIPAEELGEFDEMDDEEGMVRVSVFPHDLRELLPSMKVWSDWMLGHPEKWNPPPCSMQGSPDVWQCLADLCNSFSRVYHGEVLLYKADADGEGDEELRVLQLEEDKMLSGFVPLLAAPQDACYTDQGTDAAIAADCKRVTVLKYFLEALCGQEEPLLAFKGGKYISMAAPLTPSINTENKAQEQEDDVIVEESSLSASEGEIDGEMEGDGSEDDIRELRARRHALAHKLAQQQKRRDKIQAVLQTGGQLEIEVRPFYLVPDTNGFIDHLEGLRKLLACGTYILVVPLIVITELDGLAKGQDSREGVGNGAHARQVQDRARAAVMFLEKAFESRDPSIRALTSRGNTLESIAFRSEDTSGQKGNNDDVILSCCLHYCQDKAKDFMPAERNGPVRLRREVVLLTDDRNLRVKALTRNVPVRDIPAFLIWAKVG</sequence>
<dbReference type="InterPro" id="IPR019458">
    <property type="entry name" value="Est1-like_N"/>
</dbReference>
<evidence type="ECO:0000256" key="3">
    <source>
        <dbReference type="ARBA" id="ARBA00022454"/>
    </source>
</evidence>
<feature type="signal peptide" evidence="14 17">
    <location>
        <begin position="1"/>
        <end position="20"/>
    </location>
</feature>
<feature type="region of interest" description="Disordered" evidence="13">
    <location>
        <begin position="44"/>
        <end position="521"/>
    </location>
</feature>
<dbReference type="InterPro" id="IPR002716">
    <property type="entry name" value="PIN_dom"/>
</dbReference>
<dbReference type="GO" id="GO:0005829">
    <property type="term" value="C:cytosol"/>
    <property type="evidence" value="ECO:0007669"/>
    <property type="project" value="UniProtKB-SubCell"/>
</dbReference>
<reference evidence="17" key="4">
    <citation type="journal article" date="2020" name="Proc. Natl. Acad. Sci. U.S.A.">
        <title>Pervasive changes of mRNA splicing in upf1-deficient zebrafish identify rpl10a as a regulator of T cell development.</title>
        <authorList>
            <person name="Lawir D.F."/>
            <person name="Sikora K."/>
            <person name="O'Meara C.P."/>
            <person name="Schorpp M."/>
            <person name="Boehm T."/>
        </authorList>
    </citation>
    <scope>NUCLEOTIDE SEQUENCE</scope>
    <source>
        <strain evidence="17">Tuebingen</strain>
    </source>
</reference>
<feature type="region of interest" description="Disordered" evidence="13">
    <location>
        <begin position="954"/>
        <end position="982"/>
    </location>
</feature>
<dbReference type="Proteomes" id="UP000000437">
    <property type="component" value="Chromosome 10"/>
</dbReference>
<dbReference type="GO" id="GO:0004519">
    <property type="term" value="F:endonuclease activity"/>
    <property type="evidence" value="ECO:0007669"/>
    <property type="project" value="UniProtKB-UniRule"/>
</dbReference>
<evidence type="ECO:0000259" key="15">
    <source>
        <dbReference type="SMART" id="SM00670"/>
    </source>
</evidence>
<dbReference type="PANTHER" id="PTHR15696:SF0">
    <property type="entry name" value="TELOMERASE-BINDING PROTEIN EST1A"/>
    <property type="match status" value="1"/>
</dbReference>
<feature type="compositionally biased region" description="Basic and acidic residues" evidence="13">
    <location>
        <begin position="126"/>
        <end position="159"/>
    </location>
</feature>
<dbReference type="SUPFAM" id="SSF48452">
    <property type="entry name" value="TPR-like"/>
    <property type="match status" value="1"/>
</dbReference>
<dbReference type="GO" id="GO:0043009">
    <property type="term" value="P:chordate embryonic development"/>
    <property type="evidence" value="ECO:0000315"/>
    <property type="project" value="ZFIN"/>
</dbReference>
<keyword evidence="4 12" id="KW-0963">Cytoplasm</keyword>
<feature type="compositionally biased region" description="Basic and acidic residues" evidence="13">
    <location>
        <begin position="301"/>
        <end position="348"/>
    </location>
</feature>
<evidence type="ECO:0000256" key="5">
    <source>
        <dbReference type="ARBA" id="ARBA00022722"/>
    </source>
</evidence>
<accession>A0AB13AA38</accession>
<dbReference type="Pfam" id="PF10373">
    <property type="entry name" value="EST1_DNA_bind"/>
    <property type="match status" value="1"/>
</dbReference>
<feature type="compositionally biased region" description="Low complexity" evidence="13">
    <location>
        <begin position="580"/>
        <end position="591"/>
    </location>
</feature>
<keyword evidence="7 12" id="KW-0378">Hydrolase</keyword>
<dbReference type="GO" id="GO:0000781">
    <property type="term" value="C:chromosome, telomeric region"/>
    <property type="evidence" value="ECO:0007669"/>
    <property type="project" value="UniProtKB-SubCell"/>
</dbReference>
<evidence type="ECO:0000256" key="2">
    <source>
        <dbReference type="ARBA" id="ARBA00004574"/>
    </source>
</evidence>
<dbReference type="ZFIN" id="ZDB-GENE-081107-52">
    <property type="gene designation" value="smg6"/>
</dbReference>
<dbReference type="GO" id="GO:0005730">
    <property type="term" value="C:nucleolus"/>
    <property type="evidence" value="ECO:0007669"/>
    <property type="project" value="UniProtKB-SubCell"/>
</dbReference>
<feature type="compositionally biased region" description="Low complexity" evidence="13">
    <location>
        <begin position="407"/>
        <end position="418"/>
    </location>
</feature>
<evidence type="ECO:0000256" key="6">
    <source>
        <dbReference type="ARBA" id="ARBA00022759"/>
    </source>
</evidence>
<evidence type="ECO:0000256" key="14">
    <source>
        <dbReference type="SAM" id="SignalP"/>
    </source>
</evidence>
<keyword evidence="9 12" id="KW-0866">Nonsense-mediated mRNA decay</keyword>
<evidence type="ECO:0000256" key="9">
    <source>
        <dbReference type="ARBA" id="ARBA00023161"/>
    </source>
</evidence>
<evidence type="ECO:0000256" key="10">
    <source>
        <dbReference type="ARBA" id="ARBA00023242"/>
    </source>
</evidence>
<dbReference type="Pfam" id="PF13638">
    <property type="entry name" value="PIN_4"/>
    <property type="match status" value="1"/>
</dbReference>